<gene>
    <name evidence="3" type="ORF">Hs20B_03580</name>
</gene>
<dbReference type="AlphaFoldDB" id="A0A6A0B3R1"/>
<dbReference type="Gene3D" id="3.40.1620.10">
    <property type="entry name" value="YefM-like domain"/>
    <property type="match status" value="1"/>
</dbReference>
<evidence type="ECO:0000313" key="4">
    <source>
        <dbReference type="Proteomes" id="UP000475928"/>
    </source>
</evidence>
<organism evidence="3 4">
    <name type="scientific">Pseudolactococcus insecticola</name>
    <dbReference type="NCBI Taxonomy" id="2709158"/>
    <lineage>
        <taxon>Bacteria</taxon>
        <taxon>Bacillati</taxon>
        <taxon>Bacillota</taxon>
        <taxon>Bacilli</taxon>
        <taxon>Lactobacillales</taxon>
        <taxon>Streptococcaceae</taxon>
        <taxon>Pseudolactococcus</taxon>
    </lineage>
</organism>
<comment type="similarity">
    <text evidence="1 2">Belongs to the phD/YefM antitoxin family.</text>
</comment>
<comment type="caution">
    <text evidence="3">The sequence shown here is derived from an EMBL/GenBank/DDBJ whole genome shotgun (WGS) entry which is preliminary data.</text>
</comment>
<dbReference type="InterPro" id="IPR036165">
    <property type="entry name" value="YefM-like_sf"/>
</dbReference>
<reference evidence="3 4" key="1">
    <citation type="submission" date="2020-02" db="EMBL/GenBank/DDBJ databases">
        <title>Draft genome sequence of Lactococcus sp. Hs20B0-1.</title>
        <authorList>
            <person name="Noda S."/>
            <person name="Yuki M."/>
            <person name="Ohkuma M."/>
        </authorList>
    </citation>
    <scope>NUCLEOTIDE SEQUENCE [LARGE SCALE GENOMIC DNA]</scope>
    <source>
        <strain evidence="3 4">Hs20B0-1</strain>
    </source>
</reference>
<evidence type="ECO:0000313" key="3">
    <source>
        <dbReference type="EMBL" id="GFH39960.1"/>
    </source>
</evidence>
<proteinExistence type="inferred from homology"/>
<evidence type="ECO:0000256" key="2">
    <source>
        <dbReference type="RuleBase" id="RU362080"/>
    </source>
</evidence>
<name>A0A6A0B3R1_9LACT</name>
<evidence type="ECO:0000256" key="1">
    <source>
        <dbReference type="ARBA" id="ARBA00009981"/>
    </source>
</evidence>
<keyword evidence="4" id="KW-1185">Reference proteome</keyword>
<dbReference type="EMBL" id="BLLH01000001">
    <property type="protein sequence ID" value="GFH39960.1"/>
    <property type="molecule type" value="Genomic_DNA"/>
</dbReference>
<dbReference type="Proteomes" id="UP000475928">
    <property type="component" value="Unassembled WGS sequence"/>
</dbReference>
<dbReference type="InterPro" id="IPR006442">
    <property type="entry name" value="Antitoxin_Phd/YefM"/>
</dbReference>
<comment type="function">
    <text evidence="2">Antitoxin component of a type II toxin-antitoxin (TA) system.</text>
</comment>
<sequence length="88" mass="10216">MEAVAYSNFRANLKSYMKKVNDDSDVIIVTNKKPEENVVVLSKIDYDNLIENNYILNNQYLMEKIQRADKQFNAGKGIIRDLIEVDDD</sequence>
<dbReference type="RefSeq" id="WP_172355004.1">
    <property type="nucleotide sequence ID" value="NZ_BLLH01000001.1"/>
</dbReference>
<accession>A0A6A0B3R1</accession>
<dbReference type="NCBIfam" id="TIGR01552">
    <property type="entry name" value="phd_fam"/>
    <property type="match status" value="1"/>
</dbReference>
<dbReference type="SUPFAM" id="SSF143120">
    <property type="entry name" value="YefM-like"/>
    <property type="match status" value="1"/>
</dbReference>
<protein>
    <recommendedName>
        <fullName evidence="2">Antitoxin</fullName>
    </recommendedName>
</protein>
<dbReference type="Pfam" id="PF02604">
    <property type="entry name" value="PhdYeFM_antitox"/>
    <property type="match status" value="1"/>
</dbReference>